<keyword evidence="7" id="KW-1133">Transmembrane helix</keyword>
<evidence type="ECO:0000313" key="12">
    <source>
        <dbReference type="Proteomes" id="UP000029389"/>
    </source>
</evidence>
<keyword evidence="5" id="KW-0572">Peptidoglycan-anchor</keyword>
<dbReference type="Proteomes" id="UP000029389">
    <property type="component" value="Unassembled WGS sequence"/>
</dbReference>
<accession>A0A090YYX8</accession>
<evidence type="ECO:0000256" key="4">
    <source>
        <dbReference type="ARBA" id="ARBA00022729"/>
    </source>
</evidence>
<evidence type="ECO:0000313" key="13">
    <source>
        <dbReference type="Proteomes" id="UP000264294"/>
    </source>
</evidence>
<comment type="caution">
    <text evidence="10">The sequence shown here is derived from an EMBL/GenBank/DDBJ whole genome shotgun (WGS) entry which is preliminary data.</text>
</comment>
<feature type="compositionally biased region" description="Polar residues" evidence="6">
    <location>
        <begin position="63"/>
        <end position="75"/>
    </location>
</feature>
<keyword evidence="13" id="KW-1185">Reference proteome</keyword>
<evidence type="ECO:0000313" key="11">
    <source>
        <dbReference type="EMBL" id="RFT61388.1"/>
    </source>
</evidence>
<feature type="transmembrane region" description="Helical" evidence="7">
    <location>
        <begin position="79"/>
        <end position="98"/>
    </location>
</feature>
<proteinExistence type="predicted"/>
<keyword evidence="2" id="KW-0134">Cell wall</keyword>
<dbReference type="EMBL" id="QVOD01000120">
    <property type="protein sequence ID" value="RFT61388.1"/>
    <property type="molecule type" value="Genomic_DNA"/>
</dbReference>
<evidence type="ECO:0000259" key="9">
    <source>
        <dbReference type="Pfam" id="PF00746"/>
    </source>
</evidence>
<feature type="compositionally biased region" description="Low complexity" evidence="6">
    <location>
        <begin position="52"/>
        <end position="62"/>
    </location>
</feature>
<evidence type="ECO:0000256" key="5">
    <source>
        <dbReference type="ARBA" id="ARBA00023088"/>
    </source>
</evidence>
<feature type="signal peptide" evidence="8">
    <location>
        <begin position="1"/>
        <end position="19"/>
    </location>
</feature>
<feature type="domain" description="Gram-positive cocci surface proteins LPxTG" evidence="9">
    <location>
        <begin position="65"/>
        <end position="104"/>
    </location>
</feature>
<keyword evidence="7" id="KW-0472">Membrane</keyword>
<sequence length="104" mass="11211">MTKITILALTLSLSFFSSLNVGHTAKQDFHQVDNNAVAQDGDDSQENGSQGGNKSKSGQIKGENTSKQGDKLPNTSTHYPASILMGLSTFLLGITLFVRRKKVK</sequence>
<dbReference type="PATRIC" id="fig|1405.8.peg.3059"/>
<reference evidence="10 12" key="1">
    <citation type="submission" date="2014-04" db="EMBL/GenBank/DDBJ databases">
        <authorList>
            <person name="Bishop-Lilly K.A."/>
            <person name="Broomall S.M."/>
            <person name="Chain P.S."/>
            <person name="Chertkov O."/>
            <person name="Coyne S.R."/>
            <person name="Daligault H.E."/>
            <person name="Davenport K.W."/>
            <person name="Erkkila T."/>
            <person name="Frey K.G."/>
            <person name="Gibbons H.S."/>
            <person name="Gu W."/>
            <person name="Jaissle J."/>
            <person name="Johnson S.L."/>
            <person name="Koroleva G.I."/>
            <person name="Ladner J.T."/>
            <person name="Lo C.-C."/>
            <person name="Minogue T.D."/>
            <person name="Munk C."/>
            <person name="Palacios G.F."/>
            <person name="Redden C.L."/>
            <person name="Rosenzweig C.N."/>
            <person name="Scholz M.B."/>
            <person name="Teshima H."/>
            <person name="Xu Y."/>
        </authorList>
    </citation>
    <scope>NUCLEOTIDE SEQUENCE [LARGE SCALE GENOMIC DNA]</scope>
    <source>
        <strain evidence="10 12">BHP</strain>
    </source>
</reference>
<dbReference type="InterPro" id="IPR019931">
    <property type="entry name" value="LPXTG_anchor"/>
</dbReference>
<gene>
    <name evidence="11" type="ORF">D0U04_30370</name>
    <name evidence="10" type="ORF">DJ93_2937</name>
</gene>
<name>A0A090YYX8_9BACI</name>
<feature type="chain" id="PRO_5039713602" evidence="8">
    <location>
        <begin position="20"/>
        <end position="104"/>
    </location>
</feature>
<evidence type="ECO:0000256" key="7">
    <source>
        <dbReference type="SAM" id="Phobius"/>
    </source>
</evidence>
<feature type="region of interest" description="Disordered" evidence="6">
    <location>
        <begin position="32"/>
        <end position="75"/>
    </location>
</feature>
<organism evidence="10 12">
    <name type="scientific">Bacillus clarus</name>
    <dbReference type="NCBI Taxonomy" id="2338372"/>
    <lineage>
        <taxon>Bacteria</taxon>
        <taxon>Bacillati</taxon>
        <taxon>Bacillota</taxon>
        <taxon>Bacilli</taxon>
        <taxon>Bacillales</taxon>
        <taxon>Bacillaceae</taxon>
        <taxon>Bacillus</taxon>
        <taxon>Bacillus cereus group</taxon>
    </lineage>
</organism>
<dbReference type="NCBIfam" id="TIGR01167">
    <property type="entry name" value="LPXTG_anchor"/>
    <property type="match status" value="1"/>
</dbReference>
<comment type="subcellular location">
    <subcellularLocation>
        <location evidence="1">Secreted</location>
        <location evidence="1">Cell wall</location>
        <topology evidence="1">Peptidoglycan-anchor</topology>
    </subcellularLocation>
</comment>
<dbReference type="EMBL" id="JMQC01000008">
    <property type="protein sequence ID" value="KFN03328.1"/>
    <property type="molecule type" value="Genomic_DNA"/>
</dbReference>
<evidence type="ECO:0000256" key="1">
    <source>
        <dbReference type="ARBA" id="ARBA00004168"/>
    </source>
</evidence>
<keyword evidence="4 8" id="KW-0732">Signal</keyword>
<dbReference type="AlphaFoldDB" id="A0A090YYX8"/>
<dbReference type="Proteomes" id="UP000264294">
    <property type="component" value="Unassembled WGS sequence"/>
</dbReference>
<keyword evidence="7" id="KW-0812">Transmembrane</keyword>
<evidence type="ECO:0000313" key="10">
    <source>
        <dbReference type="EMBL" id="KFN03328.1"/>
    </source>
</evidence>
<dbReference type="Pfam" id="PF00746">
    <property type="entry name" value="Gram_pos_anchor"/>
    <property type="match status" value="1"/>
</dbReference>
<evidence type="ECO:0000256" key="2">
    <source>
        <dbReference type="ARBA" id="ARBA00022512"/>
    </source>
</evidence>
<reference evidence="11 13" key="2">
    <citation type="submission" date="2018-08" db="EMBL/GenBank/DDBJ databases">
        <title>Bacillus clarus sp. nov. strain PS00077A.</title>
        <authorList>
            <person name="Mendez Acevedo M."/>
            <person name="Carroll L."/>
            <person name="Mukherjee M."/>
            <person name="Wiedmann M."/>
            <person name="Kovac J."/>
        </authorList>
    </citation>
    <scope>NUCLEOTIDE SEQUENCE [LARGE SCALE GENOMIC DNA]</scope>
    <source>
        <strain evidence="11 13">PS00077A</strain>
    </source>
</reference>
<protein>
    <submittedName>
        <fullName evidence="10">LPXTG cell wall anchor domain protein</fullName>
    </submittedName>
    <submittedName>
        <fullName evidence="11">LPXTG cell wall anchor domain-containing protein</fullName>
    </submittedName>
</protein>
<evidence type="ECO:0000256" key="6">
    <source>
        <dbReference type="SAM" id="MobiDB-lite"/>
    </source>
</evidence>
<dbReference type="STRING" id="1405.B7492_02550"/>
<evidence type="ECO:0000256" key="3">
    <source>
        <dbReference type="ARBA" id="ARBA00022525"/>
    </source>
</evidence>
<evidence type="ECO:0000256" key="8">
    <source>
        <dbReference type="SAM" id="SignalP"/>
    </source>
</evidence>
<keyword evidence="3" id="KW-0964">Secreted</keyword>